<dbReference type="InterPro" id="IPR051704">
    <property type="entry name" value="FAD_aromatic-hydroxylase"/>
</dbReference>
<name>A0A934QXQ5_9PSEU</name>
<dbReference type="GO" id="GO:0071949">
    <property type="term" value="F:FAD binding"/>
    <property type="evidence" value="ECO:0007669"/>
    <property type="project" value="InterPro"/>
</dbReference>
<dbReference type="PANTHER" id="PTHR46865">
    <property type="entry name" value="OXIDOREDUCTASE-RELATED"/>
    <property type="match status" value="1"/>
</dbReference>
<sequence>MDVLIAGASMAGLSAAHWFAHLGHRVTVVERADGLRQGGAPIDVRGDALGTAERMGILDRINRSQVTPEGAWPVLDESGRQVASLDLRWFANETDEDIEISRDRLNDILLDVVPANVEFLFSTSLTALDDGPRHIDVTLSDGTSRRFDLVVGADGLHSTVRRLAFGPESDYVRHIGYYVALVNLPSDRDWQKAMLNVPGLTVVVRDAGDGPLAMMLAASPELDYDYRDVPAQRAIIDDFLSRVDAWQLPELRAAFADPAAQGFYFDSVSQTHMPRWTEGHVAVIGDAAHCAALLSGLGTSLALRSAELLALTWTEYGGDVDAVSKNYHERLRPYVDKCQTFATEGAPIMVPPTQDALERRNAMLRDVASQAADAR</sequence>
<feature type="domain" description="FAD-binding" evidence="1">
    <location>
        <begin position="2"/>
        <end position="311"/>
    </location>
</feature>
<keyword evidence="3" id="KW-1185">Reference proteome</keyword>
<dbReference type="EMBL" id="JAENJH010000006">
    <property type="protein sequence ID" value="MBK1787208.1"/>
    <property type="molecule type" value="Genomic_DNA"/>
</dbReference>
<dbReference type="RefSeq" id="WP_200321584.1">
    <property type="nucleotide sequence ID" value="NZ_JAENJH010000006.1"/>
</dbReference>
<dbReference type="PANTHER" id="PTHR46865:SF2">
    <property type="entry name" value="MONOOXYGENASE"/>
    <property type="match status" value="1"/>
</dbReference>
<dbReference type="GO" id="GO:0004497">
    <property type="term" value="F:monooxygenase activity"/>
    <property type="evidence" value="ECO:0007669"/>
    <property type="project" value="UniProtKB-KW"/>
</dbReference>
<organism evidence="2 3">
    <name type="scientific">Prauserella cavernicola</name>
    <dbReference type="NCBI Taxonomy" id="2800127"/>
    <lineage>
        <taxon>Bacteria</taxon>
        <taxon>Bacillati</taxon>
        <taxon>Actinomycetota</taxon>
        <taxon>Actinomycetes</taxon>
        <taxon>Pseudonocardiales</taxon>
        <taxon>Pseudonocardiaceae</taxon>
        <taxon>Prauserella</taxon>
    </lineage>
</organism>
<comment type="caution">
    <text evidence="2">The sequence shown here is derived from an EMBL/GenBank/DDBJ whole genome shotgun (WGS) entry which is preliminary data.</text>
</comment>
<accession>A0A934QXQ5</accession>
<dbReference type="InterPro" id="IPR002938">
    <property type="entry name" value="FAD-bd"/>
</dbReference>
<gene>
    <name evidence="2" type="ORF">JHE00_23025</name>
</gene>
<dbReference type="Gene3D" id="3.30.9.10">
    <property type="entry name" value="D-Amino Acid Oxidase, subunit A, domain 2"/>
    <property type="match status" value="1"/>
</dbReference>
<dbReference type="Gene3D" id="3.50.50.60">
    <property type="entry name" value="FAD/NAD(P)-binding domain"/>
    <property type="match status" value="1"/>
</dbReference>
<keyword evidence="2" id="KW-0503">Monooxygenase</keyword>
<proteinExistence type="predicted"/>
<evidence type="ECO:0000313" key="2">
    <source>
        <dbReference type="EMBL" id="MBK1787208.1"/>
    </source>
</evidence>
<protein>
    <submittedName>
        <fullName evidence="2">FAD-dependent monooxygenase</fullName>
    </submittedName>
</protein>
<evidence type="ECO:0000313" key="3">
    <source>
        <dbReference type="Proteomes" id="UP000635245"/>
    </source>
</evidence>
<keyword evidence="2" id="KW-0560">Oxidoreductase</keyword>
<dbReference type="AlphaFoldDB" id="A0A934QXQ5"/>
<dbReference type="Proteomes" id="UP000635245">
    <property type="component" value="Unassembled WGS sequence"/>
</dbReference>
<dbReference type="SUPFAM" id="SSF51905">
    <property type="entry name" value="FAD/NAD(P)-binding domain"/>
    <property type="match status" value="1"/>
</dbReference>
<evidence type="ECO:0000259" key="1">
    <source>
        <dbReference type="Pfam" id="PF01494"/>
    </source>
</evidence>
<dbReference type="Pfam" id="PF01494">
    <property type="entry name" value="FAD_binding_3"/>
    <property type="match status" value="1"/>
</dbReference>
<dbReference type="InterPro" id="IPR036188">
    <property type="entry name" value="FAD/NAD-bd_sf"/>
</dbReference>
<reference evidence="2" key="1">
    <citation type="submission" date="2020-12" db="EMBL/GenBank/DDBJ databases">
        <title>Prauserella sp. ASG 168, a novel actinomycete isolated from cave rock.</title>
        <authorList>
            <person name="Suriyachadkun C."/>
        </authorList>
    </citation>
    <scope>NUCLEOTIDE SEQUENCE</scope>
    <source>
        <strain evidence="2">ASG 168</strain>
    </source>
</reference>
<dbReference type="PRINTS" id="PR00420">
    <property type="entry name" value="RNGMNOXGNASE"/>
</dbReference>